<keyword evidence="2" id="KW-0378">Hydrolase</keyword>
<dbReference type="OrthoDB" id="9799367at2"/>
<accession>A0A3N7HV13</accession>
<reference evidence="2 3" key="1">
    <citation type="submission" date="2018-08" db="EMBL/GenBank/DDBJ databases">
        <authorList>
            <person name="Khan S.A."/>
            <person name="Jeon C.O."/>
            <person name="Chun B.H."/>
            <person name="Jeong S.E."/>
        </authorList>
    </citation>
    <scope>NUCLEOTIDE SEQUENCE [LARGE SCALE GENOMIC DNA]</scope>
    <source>
        <strain evidence="2 3">S-16</strain>
    </source>
</reference>
<dbReference type="InterPro" id="IPR001466">
    <property type="entry name" value="Beta-lactam-related"/>
</dbReference>
<protein>
    <submittedName>
        <fullName evidence="2">Class A beta-lactamase-related serine hydrolase</fullName>
    </submittedName>
</protein>
<comment type="caution">
    <text evidence="2">The sequence shown here is derived from an EMBL/GenBank/DDBJ whole genome shotgun (WGS) entry which is preliminary data.</text>
</comment>
<dbReference type="AlphaFoldDB" id="A0A3N7HV13"/>
<proteinExistence type="predicted"/>
<dbReference type="Pfam" id="PF00144">
    <property type="entry name" value="Beta-lactamase"/>
    <property type="match status" value="1"/>
</dbReference>
<evidence type="ECO:0000313" key="3">
    <source>
        <dbReference type="Proteomes" id="UP000267464"/>
    </source>
</evidence>
<dbReference type="GO" id="GO:0016787">
    <property type="term" value="F:hydrolase activity"/>
    <property type="evidence" value="ECO:0007669"/>
    <property type="project" value="UniProtKB-KW"/>
</dbReference>
<gene>
    <name evidence="2" type="ORF">DZC73_07870</name>
</gene>
<dbReference type="PANTHER" id="PTHR46825">
    <property type="entry name" value="D-ALANYL-D-ALANINE-CARBOXYPEPTIDASE/ENDOPEPTIDASE AMPH"/>
    <property type="match status" value="1"/>
</dbReference>
<dbReference type="RefSeq" id="WP_124539693.1">
    <property type="nucleotide sequence ID" value="NZ_QUSW01000002.1"/>
</dbReference>
<evidence type="ECO:0000259" key="1">
    <source>
        <dbReference type="Pfam" id="PF00144"/>
    </source>
</evidence>
<dbReference type="Gene3D" id="3.40.710.10">
    <property type="entry name" value="DD-peptidase/beta-lactamase superfamily"/>
    <property type="match status" value="1"/>
</dbReference>
<dbReference type="InterPro" id="IPR012338">
    <property type="entry name" value="Beta-lactam/transpept-like"/>
</dbReference>
<keyword evidence="3" id="KW-1185">Reference proteome</keyword>
<dbReference type="SUPFAM" id="SSF56601">
    <property type="entry name" value="beta-lactamase/transpeptidase-like"/>
    <property type="match status" value="1"/>
</dbReference>
<dbReference type="Proteomes" id="UP000267464">
    <property type="component" value="Unassembled WGS sequence"/>
</dbReference>
<reference evidence="2 3" key="2">
    <citation type="submission" date="2018-12" db="EMBL/GenBank/DDBJ databases">
        <title>Rhizobacter gummiphilus sp. nov., a rubber-degrading bacterium isolated from the soil of a botanical garden in Japan.</title>
        <authorList>
            <person name="Shunsuke S.S."/>
        </authorList>
    </citation>
    <scope>NUCLEOTIDE SEQUENCE [LARGE SCALE GENOMIC DNA]</scope>
    <source>
        <strain evidence="2 3">S-16</strain>
    </source>
</reference>
<dbReference type="InterPro" id="IPR050491">
    <property type="entry name" value="AmpC-like"/>
</dbReference>
<feature type="domain" description="Beta-lactamase-related" evidence="1">
    <location>
        <begin position="14"/>
        <end position="330"/>
    </location>
</feature>
<sequence>MDKWLTAALDYLPRWIDHQMRLTEQPGCSLAVAHKGKPVFEAAFGSADLKRKLPLTAAHRFRVASHSKSFTAAGILKLREQGRLQLDDQVGDYVFGLHEDVARTTLGQLLTHTAGLIRDGFDAGQWQDRRPFLNGDEIREDLSRGTTLEPNSRFKYSNHGYGLLGMVIEAATSESYASWIAREIVEASGLEETVPDAPIKKGTPFAHGHSARLPLGKRVLIPATNPTNALASATGFISTARDLARFFGSLSPTAKKSVLSVDSRREMTRRQWRDPHGTLERWYGLGTISGTLGGWDWFGHSGGFQGTITRTVCVPSQDIAISVLTNASDGLSHVWLDGALHLMQAHAKHGAPSRRASAWTGRYWSLWGAFDLLPMDGKVLLANPALPNPVMDASEIEPLGRDRHGVERGRIVLANGYANHGELARIEQDAKGRKREVWIGGTRLLPEEQAAREIAERYRA</sequence>
<organism evidence="2 3">
    <name type="scientific">Piscinibacter terrae</name>
    <dbReference type="NCBI Taxonomy" id="2496871"/>
    <lineage>
        <taxon>Bacteria</taxon>
        <taxon>Pseudomonadati</taxon>
        <taxon>Pseudomonadota</taxon>
        <taxon>Betaproteobacteria</taxon>
        <taxon>Burkholderiales</taxon>
        <taxon>Sphaerotilaceae</taxon>
        <taxon>Piscinibacter</taxon>
    </lineage>
</organism>
<dbReference type="PANTHER" id="PTHR46825:SF9">
    <property type="entry name" value="BETA-LACTAMASE-RELATED DOMAIN-CONTAINING PROTEIN"/>
    <property type="match status" value="1"/>
</dbReference>
<evidence type="ECO:0000313" key="2">
    <source>
        <dbReference type="EMBL" id="RQP24791.1"/>
    </source>
</evidence>
<name>A0A3N7HV13_9BURK</name>
<dbReference type="EMBL" id="QUSW01000002">
    <property type="protein sequence ID" value="RQP24791.1"/>
    <property type="molecule type" value="Genomic_DNA"/>
</dbReference>